<reference evidence="6 7" key="1">
    <citation type="submission" date="2018-10" db="EMBL/GenBank/DDBJ databases">
        <title>Kocuria sp. M5W7-7, whole genome shotgun sequence.</title>
        <authorList>
            <person name="Tuo L."/>
        </authorList>
    </citation>
    <scope>NUCLEOTIDE SEQUENCE [LARGE SCALE GENOMIC DNA]</scope>
    <source>
        <strain evidence="6 7">M5W7-7</strain>
    </source>
</reference>
<keyword evidence="4" id="KW-0804">Transcription</keyword>
<comment type="similarity">
    <text evidence="1">Belongs to the LysR transcriptional regulatory family.</text>
</comment>
<dbReference type="OrthoDB" id="8717159at2"/>
<evidence type="ECO:0000256" key="3">
    <source>
        <dbReference type="ARBA" id="ARBA00023125"/>
    </source>
</evidence>
<dbReference type="CDD" id="cd08417">
    <property type="entry name" value="PBP2_Nitroaromatics_like"/>
    <property type="match status" value="1"/>
</dbReference>
<dbReference type="InterPro" id="IPR036390">
    <property type="entry name" value="WH_DNA-bd_sf"/>
</dbReference>
<dbReference type="Gene3D" id="3.40.190.10">
    <property type="entry name" value="Periplasmic binding protein-like II"/>
    <property type="match status" value="2"/>
</dbReference>
<dbReference type="Pfam" id="PF03466">
    <property type="entry name" value="LysR_substrate"/>
    <property type="match status" value="1"/>
</dbReference>
<dbReference type="EMBL" id="RKMF01000003">
    <property type="protein sequence ID" value="ROZ64328.1"/>
    <property type="molecule type" value="Genomic_DNA"/>
</dbReference>
<dbReference type="InterPro" id="IPR036388">
    <property type="entry name" value="WH-like_DNA-bd_sf"/>
</dbReference>
<evidence type="ECO:0000256" key="1">
    <source>
        <dbReference type="ARBA" id="ARBA00009437"/>
    </source>
</evidence>
<comment type="caution">
    <text evidence="6">The sequence shown here is derived from an EMBL/GenBank/DDBJ whole genome shotgun (WGS) entry which is preliminary data.</text>
</comment>
<proteinExistence type="inferred from homology"/>
<dbReference type="PANTHER" id="PTHR30118:SF15">
    <property type="entry name" value="TRANSCRIPTIONAL REGULATORY PROTEIN"/>
    <property type="match status" value="1"/>
</dbReference>
<evidence type="ECO:0000256" key="2">
    <source>
        <dbReference type="ARBA" id="ARBA00023015"/>
    </source>
</evidence>
<dbReference type="InterPro" id="IPR000847">
    <property type="entry name" value="LysR_HTH_N"/>
</dbReference>
<dbReference type="SUPFAM" id="SSF53850">
    <property type="entry name" value="Periplasmic binding protein-like II"/>
    <property type="match status" value="1"/>
</dbReference>
<dbReference type="GO" id="GO:0003700">
    <property type="term" value="F:DNA-binding transcription factor activity"/>
    <property type="evidence" value="ECO:0007669"/>
    <property type="project" value="InterPro"/>
</dbReference>
<dbReference type="InterPro" id="IPR050389">
    <property type="entry name" value="LysR-type_TF"/>
</dbReference>
<evidence type="ECO:0000256" key="4">
    <source>
        <dbReference type="ARBA" id="ARBA00023163"/>
    </source>
</evidence>
<keyword evidence="3" id="KW-0238">DNA-binding</keyword>
<dbReference type="PROSITE" id="PS50931">
    <property type="entry name" value="HTH_LYSR"/>
    <property type="match status" value="1"/>
</dbReference>
<feature type="domain" description="HTH lysR-type" evidence="5">
    <location>
        <begin position="4"/>
        <end position="61"/>
    </location>
</feature>
<keyword evidence="2" id="KW-0805">Transcription regulation</keyword>
<dbReference type="InterPro" id="IPR005119">
    <property type="entry name" value="LysR_subst-bd"/>
</dbReference>
<sequence>MKDVDLNLLPPLQALLELRNVSRAAERMHLSQPAMSAALSRLRRHFNDELLVRSGRSYELTPFARALVPRVDQALTDIQDALQLRAEFDPASSDRTFVIAASDYVTGILIRHLRALIGAEAPGVTVDFVPTSRARLKPGLETFASVDVVIGPMGFDLDGSSRQLFRDEFVIVMDSSNPLLASERLTVADIASAPHAVGEFGGSIVTPPMRFFEQMGQAPVVAARVAGLQGLPAIVEGTDLVAAVPRMLATRPVQTLSITAVGFDPDLEVPLVEGMFWHPLQSTDPANLWLRSVIQRASTHLSGEGLAAHPVTIAAH</sequence>
<evidence type="ECO:0000313" key="6">
    <source>
        <dbReference type="EMBL" id="ROZ64328.1"/>
    </source>
</evidence>
<dbReference type="PRINTS" id="PR00039">
    <property type="entry name" value="HTHLYSR"/>
</dbReference>
<gene>
    <name evidence="6" type="ORF">EDL96_03475</name>
</gene>
<keyword evidence="7" id="KW-1185">Reference proteome</keyword>
<dbReference type="InterPro" id="IPR037402">
    <property type="entry name" value="YidZ_PBP2"/>
</dbReference>
<dbReference type="Proteomes" id="UP000270616">
    <property type="component" value="Unassembled WGS sequence"/>
</dbReference>
<dbReference type="AlphaFoldDB" id="A0A3N3ZVT0"/>
<dbReference type="SUPFAM" id="SSF46785">
    <property type="entry name" value="Winged helix' DNA-binding domain"/>
    <property type="match status" value="1"/>
</dbReference>
<dbReference type="Pfam" id="PF00126">
    <property type="entry name" value="HTH_1"/>
    <property type="match status" value="1"/>
</dbReference>
<dbReference type="PANTHER" id="PTHR30118">
    <property type="entry name" value="HTH-TYPE TRANSCRIPTIONAL REGULATOR LEUO-RELATED"/>
    <property type="match status" value="1"/>
</dbReference>
<protein>
    <submittedName>
        <fullName evidence="6">LysR family transcriptional regulator</fullName>
    </submittedName>
</protein>
<dbReference type="RefSeq" id="WP_123824429.1">
    <property type="nucleotide sequence ID" value="NZ_RKMF01000003.1"/>
</dbReference>
<accession>A0A3N3ZVT0</accession>
<dbReference type="Gene3D" id="1.10.10.10">
    <property type="entry name" value="Winged helix-like DNA-binding domain superfamily/Winged helix DNA-binding domain"/>
    <property type="match status" value="1"/>
</dbReference>
<name>A0A3N3ZVT0_9MICC</name>
<organism evidence="6 7">
    <name type="scientific">Kocuria soli</name>
    <dbReference type="NCBI Taxonomy" id="2485125"/>
    <lineage>
        <taxon>Bacteria</taxon>
        <taxon>Bacillati</taxon>
        <taxon>Actinomycetota</taxon>
        <taxon>Actinomycetes</taxon>
        <taxon>Micrococcales</taxon>
        <taxon>Micrococcaceae</taxon>
        <taxon>Kocuria</taxon>
    </lineage>
</organism>
<dbReference type="GO" id="GO:0003677">
    <property type="term" value="F:DNA binding"/>
    <property type="evidence" value="ECO:0007669"/>
    <property type="project" value="UniProtKB-KW"/>
</dbReference>
<evidence type="ECO:0000313" key="7">
    <source>
        <dbReference type="Proteomes" id="UP000270616"/>
    </source>
</evidence>
<evidence type="ECO:0000259" key="5">
    <source>
        <dbReference type="PROSITE" id="PS50931"/>
    </source>
</evidence>